<evidence type="ECO:0000256" key="20">
    <source>
        <dbReference type="RuleBase" id="RU000687"/>
    </source>
</evidence>
<dbReference type="InParanoid" id="A0A6J2VGH5"/>
<evidence type="ECO:0000259" key="22">
    <source>
        <dbReference type="Pfam" id="PF02931"/>
    </source>
</evidence>
<reference evidence="25" key="1">
    <citation type="submission" date="2025-08" db="UniProtKB">
        <authorList>
            <consortium name="RefSeq"/>
        </authorList>
    </citation>
    <scope>IDENTIFICATION</scope>
</reference>
<keyword evidence="12" id="KW-0628">Postsynaptic cell membrane</keyword>
<keyword evidence="4" id="KW-0732">Signal</keyword>
<dbReference type="GO" id="GO:0004888">
    <property type="term" value="F:transmembrane signaling receptor activity"/>
    <property type="evidence" value="ECO:0007669"/>
    <property type="project" value="InterPro"/>
</dbReference>
<feature type="transmembrane region" description="Helical" evidence="20">
    <location>
        <begin position="272"/>
        <end position="297"/>
    </location>
</feature>
<dbReference type="RefSeq" id="XP_030631007.1">
    <property type="nucleotide sequence ID" value="XM_030775147.1"/>
</dbReference>
<keyword evidence="6" id="KW-0770">Synapse</keyword>
<comment type="catalytic activity">
    <reaction evidence="16">
        <text>K(+)(in) = K(+)(out)</text>
        <dbReference type="Rhea" id="RHEA:29463"/>
        <dbReference type="ChEBI" id="CHEBI:29103"/>
    </reaction>
</comment>
<comment type="catalytic activity">
    <reaction evidence="17">
        <text>Na(+)(in) = Na(+)(out)</text>
        <dbReference type="Rhea" id="RHEA:34963"/>
        <dbReference type="ChEBI" id="CHEBI:29101"/>
    </reaction>
</comment>
<evidence type="ECO:0000313" key="25">
    <source>
        <dbReference type="RefSeq" id="XP_030631007.1"/>
    </source>
</evidence>
<dbReference type="InterPro" id="IPR036719">
    <property type="entry name" value="Neuro-gated_channel_TM_sf"/>
</dbReference>
<comment type="catalytic activity">
    <reaction evidence="18">
        <text>Ca(2+)(in) = Ca(2+)(out)</text>
        <dbReference type="Rhea" id="RHEA:29671"/>
        <dbReference type="ChEBI" id="CHEBI:29108"/>
    </reaction>
</comment>
<evidence type="ECO:0000256" key="14">
    <source>
        <dbReference type="ARBA" id="ARBA00023303"/>
    </source>
</evidence>
<comment type="subcellular location">
    <subcellularLocation>
        <location evidence="15">Postsynaptic cell membrane</location>
        <topology evidence="15">Multi-pass membrane protein</topology>
    </subcellularLocation>
</comment>
<keyword evidence="7 20" id="KW-0406">Ion transport</keyword>
<dbReference type="Proteomes" id="UP000504632">
    <property type="component" value="Chromosome 5"/>
</dbReference>
<evidence type="ECO:0000256" key="8">
    <source>
        <dbReference type="ARBA" id="ARBA00023136"/>
    </source>
</evidence>
<comment type="similarity">
    <text evidence="20">Belongs to the ligand-gated ion channel (TC 1.A.9) family.</text>
</comment>
<dbReference type="PROSITE" id="PS00236">
    <property type="entry name" value="NEUROTR_ION_CHANNEL"/>
    <property type="match status" value="1"/>
</dbReference>
<evidence type="ECO:0000313" key="24">
    <source>
        <dbReference type="Proteomes" id="UP000504632"/>
    </source>
</evidence>
<dbReference type="PRINTS" id="PR00252">
    <property type="entry name" value="NRIONCHANNEL"/>
</dbReference>
<keyword evidence="13" id="KW-1071">Ligand-gated ion channel</keyword>
<keyword evidence="9" id="KW-1015">Disulfide bond</keyword>
<dbReference type="InterPro" id="IPR018000">
    <property type="entry name" value="Neurotransmitter_ion_chnl_CS"/>
</dbReference>
<feature type="compositionally biased region" description="Low complexity" evidence="21">
    <location>
        <begin position="346"/>
        <end position="357"/>
    </location>
</feature>
<evidence type="ECO:0000256" key="11">
    <source>
        <dbReference type="ARBA" id="ARBA00023180"/>
    </source>
</evidence>
<proteinExistence type="inferred from homology"/>
<dbReference type="InterPro" id="IPR006202">
    <property type="entry name" value="Neur_chan_lig-bd"/>
</dbReference>
<evidence type="ECO:0000256" key="17">
    <source>
        <dbReference type="ARBA" id="ARBA00036239"/>
    </source>
</evidence>
<keyword evidence="14 20" id="KW-0407">Ion channel</keyword>
<dbReference type="Gene3D" id="1.20.58.390">
    <property type="entry name" value="Neurotransmitter-gated ion-channel transmembrane domain"/>
    <property type="match status" value="1"/>
</dbReference>
<feature type="transmembrane region" description="Helical" evidence="20">
    <location>
        <begin position="242"/>
        <end position="260"/>
    </location>
</feature>
<evidence type="ECO:0000256" key="3">
    <source>
        <dbReference type="ARBA" id="ARBA00022692"/>
    </source>
</evidence>
<dbReference type="InterPro" id="IPR038050">
    <property type="entry name" value="Neuro_actylchol_rec"/>
</dbReference>
<organism evidence="24 25">
    <name type="scientific">Chanos chanos</name>
    <name type="common">Milkfish</name>
    <name type="synonym">Mugil chanos</name>
    <dbReference type="NCBI Taxonomy" id="29144"/>
    <lineage>
        <taxon>Eukaryota</taxon>
        <taxon>Metazoa</taxon>
        <taxon>Chordata</taxon>
        <taxon>Craniata</taxon>
        <taxon>Vertebrata</taxon>
        <taxon>Euteleostomi</taxon>
        <taxon>Actinopterygii</taxon>
        <taxon>Neopterygii</taxon>
        <taxon>Teleostei</taxon>
        <taxon>Ostariophysi</taxon>
        <taxon>Gonorynchiformes</taxon>
        <taxon>Chanidae</taxon>
        <taxon>Chanos</taxon>
    </lineage>
</organism>
<evidence type="ECO:0000256" key="6">
    <source>
        <dbReference type="ARBA" id="ARBA00023018"/>
    </source>
</evidence>
<dbReference type="InterPro" id="IPR036734">
    <property type="entry name" value="Neur_chan_lig-bd_sf"/>
</dbReference>
<feature type="domain" description="Neurotransmitter-gated ion-channel transmembrane" evidence="23">
    <location>
        <begin position="220"/>
        <end position="424"/>
    </location>
</feature>
<dbReference type="GO" id="GO:0045211">
    <property type="term" value="C:postsynaptic membrane"/>
    <property type="evidence" value="ECO:0007669"/>
    <property type="project" value="UniProtKB-SubCell"/>
</dbReference>
<dbReference type="InterPro" id="IPR006201">
    <property type="entry name" value="Neur_channel"/>
</dbReference>
<comment type="function">
    <text evidence="19">Forms serotonin (5-hydroxytryptamine/5-HT3)-activated cation-selective channel complexes, which when activated cause fast, depolarizing responses in neurons.</text>
</comment>
<evidence type="ECO:0000256" key="5">
    <source>
        <dbReference type="ARBA" id="ARBA00022989"/>
    </source>
</evidence>
<accession>A0A6J2VGH5</accession>
<evidence type="ECO:0000256" key="15">
    <source>
        <dbReference type="ARBA" id="ARBA00034104"/>
    </source>
</evidence>
<evidence type="ECO:0000256" key="9">
    <source>
        <dbReference type="ARBA" id="ARBA00023157"/>
    </source>
</evidence>
<name>A0A6J2VGH5_CHACN</name>
<feature type="domain" description="Neurotransmitter-gated ion-channel ligand-binding" evidence="22">
    <location>
        <begin position="43"/>
        <end position="210"/>
    </location>
</feature>
<evidence type="ECO:0000256" key="1">
    <source>
        <dbReference type="ARBA" id="ARBA00022448"/>
    </source>
</evidence>
<feature type="region of interest" description="Disordered" evidence="21">
    <location>
        <begin position="331"/>
        <end position="359"/>
    </location>
</feature>
<evidence type="ECO:0000256" key="7">
    <source>
        <dbReference type="ARBA" id="ARBA00023065"/>
    </source>
</evidence>
<keyword evidence="2" id="KW-1003">Cell membrane</keyword>
<evidence type="ECO:0000256" key="18">
    <source>
        <dbReference type="ARBA" id="ARBA00036634"/>
    </source>
</evidence>
<keyword evidence="5 20" id="KW-1133">Transmembrane helix</keyword>
<keyword evidence="11" id="KW-0325">Glycoprotein</keyword>
<feature type="transmembrane region" description="Helical" evidence="20">
    <location>
        <begin position="217"/>
        <end position="235"/>
    </location>
</feature>
<dbReference type="SUPFAM" id="SSF90112">
    <property type="entry name" value="Neurotransmitter-gated ion-channel transmembrane pore"/>
    <property type="match status" value="1"/>
</dbReference>
<protein>
    <submittedName>
        <fullName evidence="25">5-hydroxytryptamine receptor 3A</fullName>
    </submittedName>
</protein>
<dbReference type="AlphaFoldDB" id="A0A6J2VGH5"/>
<evidence type="ECO:0000256" key="2">
    <source>
        <dbReference type="ARBA" id="ARBA00022475"/>
    </source>
</evidence>
<dbReference type="GeneID" id="115812661"/>
<keyword evidence="1 20" id="KW-0813">Transport</keyword>
<dbReference type="InterPro" id="IPR006029">
    <property type="entry name" value="Neurotrans-gated_channel_TM"/>
</dbReference>
<sequence length="434" mass="50053">MDEVFSERVCSYQDVLNFLNLTRNNERYTVIRPVLDWTRPTLVNMDMHLCAILNVTWKNELISWDPKDFCGITRVTVPRDLLWIPDLYIFESVEKDDEYVNPYLSLSYDGNVTLDEDFKLIINCKMDVHKFPFDTQSCDISFSSCCHTVNELRFLPISNSTKVTRTSKEILLSQGEWEFLNMSVRTHNLSFHEHGDWNIVQYTVSIRRKPLLHIINFQLPILFFLILDFASFFIMDSRSDKLSFKMTLLLAISVLLLILRDILPSKSNKTPLIATYVIVIFALMLLSVLETILVNYLKDMDSARQEFITESAPGSDSPCTKRLSAAHLQSCETEKNKRTPSDVFIPSSGGNSPSGSPTVVELHTREKVTESQWLCLILEELQKLRQSLSPCSAAMAGKRPYWTQVADYVDRAFYVIYLLSALLFLFILSLEWKN</sequence>
<evidence type="ECO:0000256" key="13">
    <source>
        <dbReference type="ARBA" id="ARBA00023286"/>
    </source>
</evidence>
<dbReference type="PANTHER" id="PTHR18945">
    <property type="entry name" value="NEUROTRANSMITTER GATED ION CHANNEL"/>
    <property type="match status" value="1"/>
</dbReference>
<gene>
    <name evidence="25" type="primary">LOC115812661</name>
</gene>
<dbReference type="Gene3D" id="2.70.170.10">
    <property type="entry name" value="Neurotransmitter-gated ion-channel ligand-binding domain"/>
    <property type="match status" value="1"/>
</dbReference>
<dbReference type="GO" id="GO:0005230">
    <property type="term" value="F:extracellular ligand-gated monoatomic ion channel activity"/>
    <property type="evidence" value="ECO:0007669"/>
    <property type="project" value="InterPro"/>
</dbReference>
<dbReference type="FunFam" id="2.70.170.10:FF:000017">
    <property type="entry name" value="5-hydroxytryptamine receptor 3A"/>
    <property type="match status" value="1"/>
</dbReference>
<keyword evidence="8 20" id="KW-0472">Membrane</keyword>
<dbReference type="Pfam" id="PF02932">
    <property type="entry name" value="Neur_chan_memb"/>
    <property type="match status" value="1"/>
</dbReference>
<evidence type="ECO:0000256" key="21">
    <source>
        <dbReference type="SAM" id="MobiDB-lite"/>
    </source>
</evidence>
<dbReference type="SUPFAM" id="SSF63712">
    <property type="entry name" value="Nicotinic receptor ligand binding domain-like"/>
    <property type="match status" value="1"/>
</dbReference>
<keyword evidence="3 20" id="KW-0812">Transmembrane</keyword>
<evidence type="ECO:0000256" key="4">
    <source>
        <dbReference type="ARBA" id="ARBA00022729"/>
    </source>
</evidence>
<keyword evidence="24" id="KW-1185">Reference proteome</keyword>
<dbReference type="OrthoDB" id="410315at2759"/>
<evidence type="ECO:0000256" key="16">
    <source>
        <dbReference type="ARBA" id="ARBA00034430"/>
    </source>
</evidence>
<feature type="transmembrane region" description="Helical" evidence="20">
    <location>
        <begin position="412"/>
        <end position="430"/>
    </location>
</feature>
<evidence type="ECO:0000256" key="10">
    <source>
        <dbReference type="ARBA" id="ARBA00023170"/>
    </source>
</evidence>
<evidence type="ECO:0000256" key="19">
    <source>
        <dbReference type="ARBA" id="ARBA00037540"/>
    </source>
</evidence>
<dbReference type="Pfam" id="PF02931">
    <property type="entry name" value="Neur_chan_LBD"/>
    <property type="match status" value="1"/>
</dbReference>
<keyword evidence="10 25" id="KW-0675">Receptor</keyword>
<evidence type="ECO:0000259" key="23">
    <source>
        <dbReference type="Pfam" id="PF02932"/>
    </source>
</evidence>
<evidence type="ECO:0000256" key="12">
    <source>
        <dbReference type="ARBA" id="ARBA00023257"/>
    </source>
</evidence>